<sequence>MNSTPTGVQTMDASAIEMDPLDEIEQNVIQQAHEITTISVRRIRELWTEIFDEHICQDHMSRLPEHIQTFFDEVYEESEGRKRKIVDAIEALRREACDLKRLLQEDPGDLEPVPGTPLHMIQIGLDRSLEFMREKLKVRHDQIDEYLFEQETLCEELGEIPRQLKKDPLPSEADICEFRSYLDNLRAEKLQRFDDIAAMRREIKLMMSQLEIVPQSDRQEELINARNFPPTRYNLTDLRHLHEMIRSQSEDLKENIDRIRDKLQNLWTYLAISPSVVKRFQKYNDYSQTTYDKLFAELDRCETLRRENIQAFVDRTRVEIVQWWDKCLKSDEERSRFSTFKSDVYNEDLLTLHEMELNDLKEFYRNNEIIFQLVEQRKEMWEKMMSLEQKSNDPSRYNNRGGKLLEEEKERKRINVQLPKIENKLLEACKRYENENKRKFTVFGECIEEVIREQWKKREEGKLHSSARKKANMATPTAVNRTALTRTPKTAEALVRHTSISSRTRNAAGPNADASVKNSASKLLSASKLSAIGIKRKLPSPKTGAVKRSLLKDLNSPRTFLKPGLPVSAGKNRLMVPKSPGKIPSIKVYDTKSGPIAAQKRRSRRKSRNRSRRSVNKARPDIVITSSTNTTLQSESVSYEHFENFFETNTPNRSSLMPGRGETVTAETRANTRRQYRNHGISQLNATGNPLSTPSKITFRNPTASSTMLATTLRSPAASNTTASGKKMMSTAKNCPIIF</sequence>
<dbReference type="OrthoDB" id="642895at2759"/>
<dbReference type="Proteomes" id="UP000008820">
    <property type="component" value="Chromosome 3"/>
</dbReference>
<dbReference type="GO" id="GO:1990023">
    <property type="term" value="C:mitotic spindle midzone"/>
    <property type="evidence" value="ECO:0007669"/>
    <property type="project" value="TreeGrafter"/>
</dbReference>
<evidence type="ECO:0000256" key="1">
    <source>
        <dbReference type="SAM" id="MobiDB-lite"/>
    </source>
</evidence>
<accession>A0A6I8TI93</accession>
<dbReference type="GO" id="GO:0005737">
    <property type="term" value="C:cytoplasm"/>
    <property type="evidence" value="ECO:0007669"/>
    <property type="project" value="TreeGrafter"/>
</dbReference>
<evidence type="ECO:0000313" key="2">
    <source>
        <dbReference type="EnsemblMetazoa" id="AAEL008863-PB"/>
    </source>
</evidence>
<dbReference type="FunCoup" id="A0A6I8TI93">
    <property type="interactions" value="1099"/>
</dbReference>
<dbReference type="GO" id="GO:0051256">
    <property type="term" value="P:mitotic spindle midzone assembly"/>
    <property type="evidence" value="ECO:0007669"/>
    <property type="project" value="TreeGrafter"/>
</dbReference>
<dbReference type="PANTHER" id="PTHR19321">
    <property type="entry name" value="PROTEIN REGULATOR OF CYTOKINESIS 1 PRC1-RELATED"/>
    <property type="match status" value="1"/>
</dbReference>
<evidence type="ECO:0000313" key="3">
    <source>
        <dbReference type="Proteomes" id="UP000008820"/>
    </source>
</evidence>
<protein>
    <submittedName>
        <fullName evidence="2">Uncharacterized protein</fullName>
    </submittedName>
</protein>
<keyword evidence="3" id="KW-1185">Reference proteome</keyword>
<dbReference type="InterPro" id="IPR007145">
    <property type="entry name" value="MAP65_Ase1_PRC1"/>
</dbReference>
<gene>
    <name evidence="2" type="primary">5571177</name>
</gene>
<feature type="region of interest" description="Disordered" evidence="1">
    <location>
        <begin position="571"/>
        <end position="620"/>
    </location>
</feature>
<dbReference type="Gene3D" id="1.20.58.1520">
    <property type="match status" value="1"/>
</dbReference>
<proteinExistence type="predicted"/>
<dbReference type="AlphaFoldDB" id="A0A6I8TI93"/>
<dbReference type="Pfam" id="PF03999">
    <property type="entry name" value="MAP65_ASE1"/>
    <property type="match status" value="1"/>
</dbReference>
<feature type="compositionally biased region" description="Basic residues" evidence="1">
    <location>
        <begin position="599"/>
        <end position="616"/>
    </location>
</feature>
<dbReference type="GO" id="GO:0008017">
    <property type="term" value="F:microtubule binding"/>
    <property type="evidence" value="ECO:0007669"/>
    <property type="project" value="InterPro"/>
</dbReference>
<dbReference type="EnsemblMetazoa" id="AAEL008863-RB">
    <property type="protein sequence ID" value="AAEL008863-PB"/>
    <property type="gene ID" value="AAEL008863"/>
</dbReference>
<dbReference type="InParanoid" id="A0A6I8TI93"/>
<name>A0A6I8TI93_AEDAE</name>
<organism evidence="2 3">
    <name type="scientific">Aedes aegypti</name>
    <name type="common">Yellowfever mosquito</name>
    <name type="synonym">Culex aegypti</name>
    <dbReference type="NCBI Taxonomy" id="7159"/>
    <lineage>
        <taxon>Eukaryota</taxon>
        <taxon>Metazoa</taxon>
        <taxon>Ecdysozoa</taxon>
        <taxon>Arthropoda</taxon>
        <taxon>Hexapoda</taxon>
        <taxon>Insecta</taxon>
        <taxon>Pterygota</taxon>
        <taxon>Neoptera</taxon>
        <taxon>Endopterygota</taxon>
        <taxon>Diptera</taxon>
        <taxon>Nematocera</taxon>
        <taxon>Culicoidea</taxon>
        <taxon>Culicidae</taxon>
        <taxon>Culicinae</taxon>
        <taxon>Aedini</taxon>
        <taxon>Aedes</taxon>
        <taxon>Stegomyia</taxon>
    </lineage>
</organism>
<reference evidence="2" key="2">
    <citation type="submission" date="2020-05" db="UniProtKB">
        <authorList>
            <consortium name="EnsemblMetazoa"/>
        </authorList>
    </citation>
    <scope>IDENTIFICATION</scope>
    <source>
        <strain evidence="2">LVP_AGWG</strain>
    </source>
</reference>
<dbReference type="PANTHER" id="PTHR19321:SF41">
    <property type="entry name" value="FASCETTO-RELATED"/>
    <property type="match status" value="1"/>
</dbReference>
<reference evidence="2 3" key="1">
    <citation type="submission" date="2017-06" db="EMBL/GenBank/DDBJ databases">
        <title>Aedes aegypti genome working group (AGWG) sequencing and assembly.</title>
        <authorList>
            <consortium name="Aedes aegypti Genome Working Group (AGWG)"/>
            <person name="Matthews B.J."/>
        </authorList>
    </citation>
    <scope>NUCLEOTIDE SEQUENCE [LARGE SCALE GENOMIC DNA]</scope>
    <source>
        <strain evidence="2 3">LVP_AGWG</strain>
    </source>
</reference>